<feature type="transmembrane region" description="Helical" evidence="7">
    <location>
        <begin position="480"/>
        <end position="499"/>
    </location>
</feature>
<keyword evidence="10" id="KW-1185">Reference proteome</keyword>
<evidence type="ECO:0000256" key="7">
    <source>
        <dbReference type="SAM" id="Phobius"/>
    </source>
</evidence>
<feature type="transmembrane region" description="Helical" evidence="7">
    <location>
        <begin position="93"/>
        <end position="117"/>
    </location>
</feature>
<dbReference type="PROSITE" id="PS50850">
    <property type="entry name" value="MFS"/>
    <property type="match status" value="1"/>
</dbReference>
<feature type="transmembrane region" description="Helical" evidence="7">
    <location>
        <begin position="185"/>
        <end position="206"/>
    </location>
</feature>
<dbReference type="EMBL" id="CP019602">
    <property type="protein sequence ID" value="ARU17418.1"/>
    <property type="molecule type" value="Genomic_DNA"/>
</dbReference>
<dbReference type="GO" id="GO:0016020">
    <property type="term" value="C:membrane"/>
    <property type="evidence" value="ECO:0007669"/>
    <property type="project" value="UniProtKB-SubCell"/>
</dbReference>
<comment type="similarity">
    <text evidence="2">Belongs to the major facilitator superfamily. Sugar transporter (TC 2.A.1.1) family.</text>
</comment>
<dbReference type="Proteomes" id="UP000195807">
    <property type="component" value="Chromosome"/>
</dbReference>
<gene>
    <name evidence="9" type="ORF">A9D14_09785</name>
</gene>
<evidence type="ECO:0000256" key="3">
    <source>
        <dbReference type="ARBA" id="ARBA00022448"/>
    </source>
</evidence>
<feature type="transmembrane region" description="Helical" evidence="7">
    <location>
        <begin position="356"/>
        <end position="381"/>
    </location>
</feature>
<dbReference type="STRING" id="450378.GCA_001661675_01971"/>
<accession>A0A1Z1FF17</accession>
<feature type="transmembrane region" description="Helical" evidence="7">
    <location>
        <begin position="129"/>
        <end position="153"/>
    </location>
</feature>
<dbReference type="InterPro" id="IPR011701">
    <property type="entry name" value="MFS"/>
</dbReference>
<dbReference type="AlphaFoldDB" id="A0A1Z1FF17"/>
<dbReference type="KEGG" id="cman:A9D14_09785"/>
<dbReference type="Gene3D" id="1.20.1250.20">
    <property type="entry name" value="MFS general substrate transporter like domains"/>
    <property type="match status" value="1"/>
</dbReference>
<feature type="transmembrane region" description="Helical" evidence="7">
    <location>
        <begin position="321"/>
        <end position="344"/>
    </location>
</feature>
<keyword evidence="5 7" id="KW-1133">Transmembrane helix</keyword>
<evidence type="ECO:0000313" key="10">
    <source>
        <dbReference type="Proteomes" id="UP000195807"/>
    </source>
</evidence>
<feature type="transmembrane region" description="Helical" evidence="7">
    <location>
        <begin position="160"/>
        <end position="179"/>
    </location>
</feature>
<feature type="domain" description="Major facilitator superfamily (MFS) profile" evidence="8">
    <location>
        <begin position="95"/>
        <end position="503"/>
    </location>
</feature>
<feature type="transmembrane region" description="Helical" evidence="7">
    <location>
        <begin position="415"/>
        <end position="438"/>
    </location>
</feature>
<dbReference type="SUPFAM" id="SSF103473">
    <property type="entry name" value="MFS general substrate transporter"/>
    <property type="match status" value="1"/>
</dbReference>
<evidence type="ECO:0000256" key="2">
    <source>
        <dbReference type="ARBA" id="ARBA00010992"/>
    </source>
</evidence>
<keyword evidence="4 7" id="KW-0812">Transmembrane</keyword>
<keyword evidence="3" id="KW-0813">Transport</keyword>
<sequence length="514" mass="53563">MIGPRWPLFWAGCTAIAAGVLLHLPMLAMAHRMGNHLHGMAMDGWMYLGMALIGIGVPLAIVGALPRRRPAHSASAGTSYEAADDTPLNRSHAAVLAVLVLALVIDTMKPATLGFVIPGMRGEYGITRSAAALLPLAALSGTVVGSFVWGLLADLYGRRVSILLSTILFVSTAICGAMPSYGWNLVMCFLMGSSAGGMLPVVYTLLAEIMPPRHRNWVLVLVGGTGLVGGYLSASGAAHLFEPVYGWRSLWLLGFPTGIALLALARWIPESPRFLAERGRDAELADMARRFGIVPRPRAARAEAAASTPAAQPLTTGSHRFLTPALVLAALAWSFVTFGLLLWLPSDLQDRGYDAGLASGIIASSSLLALPTIALAALFYSRWSSVKTLVGTVLLTMAGLAGALLPPSLLAQPPVLIAVIALLVVGSNGLIAVLLPYAAENYPLGIRGRATGLVAASSKFGGVVIQLGALVGLIPTLGGVAAALLLPFALAAAAIAAFGRETRGRSLREIEADR</sequence>
<feature type="transmembrane region" description="Helical" evidence="7">
    <location>
        <begin position="218"/>
        <end position="238"/>
    </location>
</feature>
<protein>
    <submittedName>
        <fullName evidence="9">MFS transporter</fullName>
    </submittedName>
</protein>
<evidence type="ECO:0000256" key="6">
    <source>
        <dbReference type="ARBA" id="ARBA00023136"/>
    </source>
</evidence>
<dbReference type="GO" id="GO:0022857">
    <property type="term" value="F:transmembrane transporter activity"/>
    <property type="evidence" value="ECO:0007669"/>
    <property type="project" value="InterPro"/>
</dbReference>
<comment type="subcellular location">
    <subcellularLocation>
        <location evidence="1">Membrane</location>
        <topology evidence="1">Multi-pass membrane protein</topology>
    </subcellularLocation>
</comment>
<evidence type="ECO:0000313" key="9">
    <source>
        <dbReference type="EMBL" id="ARU17418.1"/>
    </source>
</evidence>
<dbReference type="PANTHER" id="PTHR23511">
    <property type="entry name" value="SYNAPTIC VESICLE GLYCOPROTEIN 2"/>
    <property type="match status" value="1"/>
</dbReference>
<evidence type="ECO:0000256" key="4">
    <source>
        <dbReference type="ARBA" id="ARBA00022692"/>
    </source>
</evidence>
<organism evidence="9 10">
    <name type="scientific">Croceicoccus marinus</name>
    <dbReference type="NCBI Taxonomy" id="450378"/>
    <lineage>
        <taxon>Bacteria</taxon>
        <taxon>Pseudomonadati</taxon>
        <taxon>Pseudomonadota</taxon>
        <taxon>Alphaproteobacteria</taxon>
        <taxon>Sphingomonadales</taxon>
        <taxon>Erythrobacteraceae</taxon>
        <taxon>Croceicoccus</taxon>
    </lineage>
</organism>
<keyword evidence="6 7" id="KW-0472">Membrane</keyword>
<evidence type="ECO:0000256" key="1">
    <source>
        <dbReference type="ARBA" id="ARBA00004141"/>
    </source>
</evidence>
<evidence type="ECO:0000256" key="5">
    <source>
        <dbReference type="ARBA" id="ARBA00022989"/>
    </source>
</evidence>
<dbReference type="InterPro" id="IPR020846">
    <property type="entry name" value="MFS_dom"/>
</dbReference>
<reference evidence="9 10" key="1">
    <citation type="submission" date="2017-01" db="EMBL/GenBank/DDBJ databases">
        <title>Complete genome sequence of esterase-producing bacterium Croceicoccus marinus E4A9.</title>
        <authorList>
            <person name="Wu Y.-H."/>
            <person name="Cheng H."/>
            <person name="Xu L."/>
            <person name="Huo Y.-Y."/>
            <person name="Wang C.-S."/>
            <person name="Xu X.-W."/>
        </authorList>
    </citation>
    <scope>NUCLEOTIDE SEQUENCE [LARGE SCALE GENOMIC DNA]</scope>
    <source>
        <strain evidence="9 10">E4A9</strain>
    </source>
</reference>
<proteinExistence type="inferred from homology"/>
<dbReference type="Pfam" id="PF07690">
    <property type="entry name" value="MFS_1"/>
    <property type="match status" value="1"/>
</dbReference>
<feature type="transmembrane region" description="Helical" evidence="7">
    <location>
        <begin position="388"/>
        <end position="409"/>
    </location>
</feature>
<dbReference type="InterPro" id="IPR036259">
    <property type="entry name" value="MFS_trans_sf"/>
</dbReference>
<evidence type="ECO:0000259" key="8">
    <source>
        <dbReference type="PROSITE" id="PS50850"/>
    </source>
</evidence>
<dbReference type="PANTHER" id="PTHR23511:SF34">
    <property type="entry name" value="SYNAPTIC VESICLE GLYCOPROTEIN 2"/>
    <property type="match status" value="1"/>
</dbReference>
<feature type="transmembrane region" description="Helical" evidence="7">
    <location>
        <begin position="46"/>
        <end position="65"/>
    </location>
</feature>
<feature type="transmembrane region" description="Helical" evidence="7">
    <location>
        <begin position="450"/>
        <end position="474"/>
    </location>
</feature>
<feature type="transmembrane region" description="Helical" evidence="7">
    <location>
        <begin position="250"/>
        <end position="268"/>
    </location>
</feature>
<name>A0A1Z1FF17_9SPHN</name>